<evidence type="ECO:0000256" key="1">
    <source>
        <dbReference type="ARBA" id="ARBA00004123"/>
    </source>
</evidence>
<dbReference type="InterPro" id="IPR002110">
    <property type="entry name" value="Ankyrin_rpt"/>
</dbReference>
<dbReference type="PROSITE" id="PS50088">
    <property type="entry name" value="ANK_REPEAT"/>
    <property type="match status" value="1"/>
</dbReference>
<sequence>MQEAGSRWLLPNEIHDILCNHEYFTINVKPVYLPKSGSIILFDRRILRDFMNLDGYNWKEKKDGIICSLKVVYEEYACGQDNPSFVCRCYWLLDKSLEHIVLVHYRETQEFQDSPVKPVDSNPAPWMLSEQFDYGAGNAYSGGGKEFLGTVSQTSFGDSTEPNENLAVRNQKGMLHEINTLEWDWDELLVNDPNNPGNIPGFDQHNQIAVNDTMSNDTTNPSKEIPYSDDLTEPVAGSNDAPGDQVTSCLQKRYHISGVALDSLDTMDIDGLQSQKTQNSFGRSMNHIMADSPGSIHAAESLISSGLESNCSLGVAHHQISLPEQVFTVFDVSLAWAFSTELTKIIVIGSFHNYYRHLANSKLSCVCGDVCVTAETVQVGAYRCLVSRHFPGLVNLYMSLDGHKPISQVLNFEFRTPILFDPLTSSEEKSKWAVFQLQMRLASLIFDTSKCFNILSNEVLPNKRWAKHFFFKTSNIFNSWEHWIKLTEDNKAPFPQAKDILLVLTLKSRMKGWLLERILSGVKNTEYDVKGLGVIHLCSILGYTWAVSLYSLSGMSLDDPDKLGRTALHWAAYCGQMDMIAALLSAGANPILVTDPTSKYPGGRTAGDLASIHGYGGLAAYLSEKYLVVHSKHMSLAGNISGPLKTGTTDTVNSENLTEDHLTLEDIILAAYRRAAEAAACIQATFKKSDTEGRLL</sequence>
<evidence type="ECO:0000256" key="3">
    <source>
        <dbReference type="ARBA" id="ARBA00008267"/>
    </source>
</evidence>
<dbReference type="SMART" id="SM00248">
    <property type="entry name" value="ANK"/>
    <property type="match status" value="2"/>
</dbReference>
<organism evidence="10 11">
    <name type="scientific">Quillaja saponaria</name>
    <name type="common">Soap bark tree</name>
    <dbReference type="NCBI Taxonomy" id="32244"/>
    <lineage>
        <taxon>Eukaryota</taxon>
        <taxon>Viridiplantae</taxon>
        <taxon>Streptophyta</taxon>
        <taxon>Embryophyta</taxon>
        <taxon>Tracheophyta</taxon>
        <taxon>Spermatophyta</taxon>
        <taxon>Magnoliopsida</taxon>
        <taxon>eudicotyledons</taxon>
        <taxon>Gunneridae</taxon>
        <taxon>Pentapetalae</taxon>
        <taxon>rosids</taxon>
        <taxon>fabids</taxon>
        <taxon>Fabales</taxon>
        <taxon>Quillajaceae</taxon>
        <taxon>Quillaja</taxon>
    </lineage>
</organism>
<reference evidence="10" key="1">
    <citation type="journal article" date="2023" name="Science">
        <title>Elucidation of the pathway for biosynthesis of saponin adjuvants from the soapbark tree.</title>
        <authorList>
            <person name="Reed J."/>
            <person name="Orme A."/>
            <person name="El-Demerdash A."/>
            <person name="Owen C."/>
            <person name="Martin L.B.B."/>
            <person name="Misra R.C."/>
            <person name="Kikuchi S."/>
            <person name="Rejzek M."/>
            <person name="Martin A.C."/>
            <person name="Harkess A."/>
            <person name="Leebens-Mack J."/>
            <person name="Louveau T."/>
            <person name="Stephenson M.J."/>
            <person name="Osbourn A."/>
        </authorList>
    </citation>
    <scope>NUCLEOTIDE SEQUENCE</scope>
    <source>
        <strain evidence="10">S10</strain>
    </source>
</reference>
<dbReference type="SUPFAM" id="SSF81296">
    <property type="entry name" value="E set domains"/>
    <property type="match status" value="1"/>
</dbReference>
<dbReference type="InterPro" id="IPR014756">
    <property type="entry name" value="Ig_E-set"/>
</dbReference>
<dbReference type="GO" id="GO:0003690">
    <property type="term" value="F:double-stranded DNA binding"/>
    <property type="evidence" value="ECO:0007669"/>
    <property type="project" value="TreeGrafter"/>
</dbReference>
<accession>A0AAD7QF64</accession>
<comment type="similarity">
    <text evidence="3">Belongs to the CAMTA family.</text>
</comment>
<dbReference type="InterPro" id="IPR005559">
    <property type="entry name" value="CG-1_dom"/>
</dbReference>
<evidence type="ECO:0000256" key="4">
    <source>
        <dbReference type="ARBA" id="ARBA00023043"/>
    </source>
</evidence>
<dbReference type="Gene3D" id="1.25.40.20">
    <property type="entry name" value="Ankyrin repeat-containing domain"/>
    <property type="match status" value="1"/>
</dbReference>
<dbReference type="EMBL" id="JARAOO010000002">
    <property type="protein sequence ID" value="KAJ7980343.1"/>
    <property type="molecule type" value="Genomic_DNA"/>
</dbReference>
<dbReference type="GO" id="GO:0005886">
    <property type="term" value="C:plasma membrane"/>
    <property type="evidence" value="ECO:0007669"/>
    <property type="project" value="UniProtKB-SubCell"/>
</dbReference>
<dbReference type="Gene3D" id="2.60.40.10">
    <property type="entry name" value="Immunoglobulins"/>
    <property type="match status" value="1"/>
</dbReference>
<dbReference type="PANTHER" id="PTHR23335:SF3">
    <property type="entry name" value="CALMODULIN-BINDING TRANSCRIPTION ACTIVATOR 5"/>
    <property type="match status" value="1"/>
</dbReference>
<dbReference type="SUPFAM" id="SSF48403">
    <property type="entry name" value="Ankyrin repeat"/>
    <property type="match status" value="1"/>
</dbReference>
<proteinExistence type="inferred from homology"/>
<dbReference type="Pfam" id="PF03859">
    <property type="entry name" value="CG-1"/>
    <property type="match status" value="1"/>
</dbReference>
<gene>
    <name evidence="10" type="ORF">O6P43_003629</name>
</gene>
<dbReference type="Proteomes" id="UP001163823">
    <property type="component" value="Chromosome 2"/>
</dbReference>
<keyword evidence="4 8" id="KW-0040">ANK repeat</keyword>
<dbReference type="KEGG" id="qsa:O6P43_003629"/>
<dbReference type="AlphaFoldDB" id="A0AAD7QF64"/>
<keyword evidence="5" id="KW-0010">Activator</keyword>
<evidence type="ECO:0000256" key="6">
    <source>
        <dbReference type="ARBA" id="ARBA00023163"/>
    </source>
</evidence>
<feature type="repeat" description="ANK" evidence="8">
    <location>
        <begin position="563"/>
        <end position="595"/>
    </location>
</feature>
<dbReference type="SMART" id="SM01076">
    <property type="entry name" value="CG-1"/>
    <property type="match status" value="1"/>
</dbReference>
<protein>
    <submittedName>
        <fullName evidence="10">Calmodulin-binding transcription activator</fullName>
    </submittedName>
</protein>
<keyword evidence="7" id="KW-0539">Nucleus</keyword>
<evidence type="ECO:0000256" key="7">
    <source>
        <dbReference type="ARBA" id="ARBA00023242"/>
    </source>
</evidence>
<dbReference type="PROSITE" id="PS50297">
    <property type="entry name" value="ANK_REP_REGION"/>
    <property type="match status" value="1"/>
</dbReference>
<dbReference type="GO" id="GO:0006357">
    <property type="term" value="P:regulation of transcription by RNA polymerase II"/>
    <property type="evidence" value="ECO:0007669"/>
    <property type="project" value="TreeGrafter"/>
</dbReference>
<dbReference type="PROSITE" id="PS51437">
    <property type="entry name" value="CG_1"/>
    <property type="match status" value="1"/>
</dbReference>
<evidence type="ECO:0000313" key="10">
    <source>
        <dbReference type="EMBL" id="KAJ7980343.1"/>
    </source>
</evidence>
<evidence type="ECO:0000256" key="2">
    <source>
        <dbReference type="ARBA" id="ARBA00004413"/>
    </source>
</evidence>
<evidence type="ECO:0000256" key="8">
    <source>
        <dbReference type="PROSITE-ProRule" id="PRU00023"/>
    </source>
</evidence>
<evidence type="ECO:0000256" key="5">
    <source>
        <dbReference type="ARBA" id="ARBA00023159"/>
    </source>
</evidence>
<dbReference type="GO" id="GO:0005634">
    <property type="term" value="C:nucleus"/>
    <property type="evidence" value="ECO:0007669"/>
    <property type="project" value="UniProtKB-SubCell"/>
</dbReference>
<dbReference type="InterPro" id="IPR036770">
    <property type="entry name" value="Ankyrin_rpt-contain_sf"/>
</dbReference>
<keyword evidence="6" id="KW-0804">Transcription</keyword>
<dbReference type="GO" id="GO:0003712">
    <property type="term" value="F:transcription coregulator activity"/>
    <property type="evidence" value="ECO:0007669"/>
    <property type="project" value="TreeGrafter"/>
</dbReference>
<comment type="caution">
    <text evidence="10">The sequence shown here is derived from an EMBL/GenBank/DDBJ whole genome shotgun (WGS) entry which is preliminary data.</text>
</comment>
<comment type="subcellular location">
    <subcellularLocation>
        <location evidence="2">Cell membrane</location>
        <topology evidence="2">Peripheral membrane protein</topology>
        <orientation evidence="2">Cytoplasmic side</orientation>
    </subcellularLocation>
    <subcellularLocation>
        <location evidence="1">Nucleus</location>
    </subcellularLocation>
</comment>
<dbReference type="PANTHER" id="PTHR23335">
    <property type="entry name" value="CALMODULIN-BINDING TRANSCRIPTION ACTIVATOR CAMTA"/>
    <property type="match status" value="1"/>
</dbReference>
<keyword evidence="11" id="KW-1185">Reference proteome</keyword>
<evidence type="ECO:0000259" key="9">
    <source>
        <dbReference type="PROSITE" id="PS51437"/>
    </source>
</evidence>
<name>A0AAD7QF64_QUISA</name>
<feature type="domain" description="CG-1" evidence="9">
    <location>
        <begin position="1"/>
        <end position="114"/>
    </location>
</feature>
<dbReference type="Pfam" id="PF00023">
    <property type="entry name" value="Ank"/>
    <property type="match status" value="1"/>
</dbReference>
<dbReference type="InterPro" id="IPR013783">
    <property type="entry name" value="Ig-like_fold"/>
</dbReference>
<evidence type="ECO:0000313" key="11">
    <source>
        <dbReference type="Proteomes" id="UP001163823"/>
    </source>
</evidence>